<organism evidence="3 4">
    <name type="scientific">Aphanomyces euteiches</name>
    <dbReference type="NCBI Taxonomy" id="100861"/>
    <lineage>
        <taxon>Eukaryota</taxon>
        <taxon>Sar</taxon>
        <taxon>Stramenopiles</taxon>
        <taxon>Oomycota</taxon>
        <taxon>Saprolegniomycetes</taxon>
        <taxon>Saprolegniales</taxon>
        <taxon>Verrucalvaceae</taxon>
        <taxon>Aphanomyces</taxon>
    </lineage>
</organism>
<evidence type="ECO:0008006" key="5">
    <source>
        <dbReference type="Google" id="ProtNLM"/>
    </source>
</evidence>
<accession>A0A6G0XCB3</accession>
<keyword evidence="2" id="KW-0732">Signal</keyword>
<name>A0A6G0XCB3_9STRA</name>
<dbReference type="EMBL" id="VJMJ01000080">
    <property type="protein sequence ID" value="KAF0737814.1"/>
    <property type="molecule type" value="Genomic_DNA"/>
</dbReference>
<protein>
    <recommendedName>
        <fullName evidence="5">Secreted protein</fullName>
    </recommendedName>
</protein>
<dbReference type="Gene3D" id="1.10.239.10">
    <property type="entry name" value="Elicitin domain"/>
    <property type="match status" value="1"/>
</dbReference>
<evidence type="ECO:0000313" key="3">
    <source>
        <dbReference type="EMBL" id="KAF0737814.1"/>
    </source>
</evidence>
<feature type="signal peptide" evidence="2">
    <location>
        <begin position="1"/>
        <end position="18"/>
    </location>
</feature>
<dbReference type="GO" id="GO:0005576">
    <property type="term" value="C:extracellular region"/>
    <property type="evidence" value="ECO:0007669"/>
    <property type="project" value="InterPro"/>
</dbReference>
<feature type="compositionally biased region" description="Polar residues" evidence="1">
    <location>
        <begin position="144"/>
        <end position="154"/>
    </location>
</feature>
<dbReference type="Proteomes" id="UP000481153">
    <property type="component" value="Unassembled WGS sequence"/>
</dbReference>
<proteinExistence type="predicted"/>
<keyword evidence="4" id="KW-1185">Reference proteome</keyword>
<reference evidence="3 4" key="1">
    <citation type="submission" date="2019-07" db="EMBL/GenBank/DDBJ databases">
        <title>Genomics analysis of Aphanomyces spp. identifies a new class of oomycete effector associated with host adaptation.</title>
        <authorList>
            <person name="Gaulin E."/>
        </authorList>
    </citation>
    <scope>NUCLEOTIDE SEQUENCE [LARGE SCALE GENOMIC DNA]</scope>
    <source>
        <strain evidence="3 4">ATCC 201684</strain>
    </source>
</reference>
<feature type="compositionally biased region" description="Low complexity" evidence="1">
    <location>
        <begin position="159"/>
        <end position="184"/>
    </location>
</feature>
<feature type="region of interest" description="Disordered" evidence="1">
    <location>
        <begin position="135"/>
        <end position="185"/>
    </location>
</feature>
<feature type="chain" id="PRO_5026216747" description="Secreted protein" evidence="2">
    <location>
        <begin position="19"/>
        <end position="197"/>
    </location>
</feature>
<dbReference type="VEuPathDB" id="FungiDB:AeMF1_001325"/>
<sequence>MKVVSAGVFVASVAVTLASPMQRADPNAIGKCTTAVHDIIAKAATNPKAKSCSTDAGVKSLATVATTGLKADDAKKILATASCKSWFTEISTTIKAKKPACDFTDPKTGTAEKRSTSNTAKFNWSFQDFLHNAHKVKTADSKQKTTAKPSTTKAGTPKAKPASGATGSTTTAKPTTTKPTTAASVSVHLRVADESLL</sequence>
<evidence type="ECO:0000256" key="1">
    <source>
        <dbReference type="SAM" id="MobiDB-lite"/>
    </source>
</evidence>
<dbReference type="AlphaFoldDB" id="A0A6G0XCB3"/>
<gene>
    <name evidence="3" type="ORF">Ae201684_006210</name>
</gene>
<dbReference type="InterPro" id="IPR036470">
    <property type="entry name" value="Elicitin_sf"/>
</dbReference>
<evidence type="ECO:0000256" key="2">
    <source>
        <dbReference type="SAM" id="SignalP"/>
    </source>
</evidence>
<evidence type="ECO:0000313" key="4">
    <source>
        <dbReference type="Proteomes" id="UP000481153"/>
    </source>
</evidence>
<comment type="caution">
    <text evidence="3">The sequence shown here is derived from an EMBL/GenBank/DDBJ whole genome shotgun (WGS) entry which is preliminary data.</text>
</comment>